<keyword evidence="24 33" id="KW-0175">Coiled coil</keyword>
<feature type="region of interest" description="CD4-binding loop" evidence="33">
    <location>
        <begin position="370"/>
        <end position="380"/>
    </location>
</feature>
<evidence type="ECO:0000256" key="9">
    <source>
        <dbReference type="ARBA" id="ARBA00022511"/>
    </source>
</evidence>
<comment type="function">
    <text evidence="33">Transmembrane protein gp41: Acts as a class I viral fusion protein. Under the current model, the protein has at least 3 conformational states: pre-fusion native state, pre-hairpin intermediate state, and post-fusion hairpin state. During fusion of viral and target intracellular membranes, the coiled coil regions (heptad repeats) assume a trimer-of-hairpins structure, positioning the fusion peptide in close proximity to the C-terminal region of the ectodomain. The formation of this structure appears to drive apposition and subsequent fusion of viral and target cell membranes. Complete fusion occurs in host cell endosomes and is dynamin-dependent, however some lipid transfer might occur at the plasma membrane. The virus undergoes clathrin-dependent internalization long before endosomal fusion, thus minimizing the surface exposure of conserved viral epitopes during fusion and reducing the efficacy of inhibitors targeting these epitopes. Membranes fusion leads to delivery of the nucleocapsid into the cytoplasm.</text>
</comment>
<evidence type="ECO:0000256" key="21">
    <source>
        <dbReference type="ARBA" id="ARBA00022890"/>
    </source>
</evidence>
<dbReference type="Gene3D" id="1.20.5.490">
    <property type="entry name" value="Single helix bin"/>
    <property type="match status" value="1"/>
</dbReference>
<comment type="subcellular location">
    <molecule>Transmembrane protein gp41</molecule>
    <subcellularLocation>
        <location evidence="33">Virion membrane</location>
        <topology evidence="33">Single-pass type I membrane protein</topology>
    </subcellularLocation>
    <subcellularLocation>
        <location evidence="33">Host cell membrane</location>
        <topology evidence="33">Single-pass type I membrane protein</topology>
    </subcellularLocation>
    <subcellularLocation>
        <location evidence="33">Host endosome membrane</location>
        <topology evidence="33">Single-pass type I membrane protein</topology>
    </subcellularLocation>
    <text evidence="33">It is probably concentrated at the site of budding and incorporated into the virions possibly by contacts between the cytoplasmic tail of Env and the N-terminus of Gag.</text>
</comment>
<evidence type="ECO:0000256" key="13">
    <source>
        <dbReference type="ARBA" id="ARBA00022685"/>
    </source>
</evidence>
<feature type="region of interest" description="Disordered" evidence="35">
    <location>
        <begin position="733"/>
        <end position="752"/>
    </location>
</feature>
<evidence type="ECO:0000256" key="14">
    <source>
        <dbReference type="ARBA" id="ARBA00022692"/>
    </source>
</evidence>
<comment type="PTM">
    <text evidence="33">Palmitoylation of the transmembrane protein and of Env polyprotein (prior to its proteolytic cleavage) is essential for their association with host cell membrane lipid rafts. Palmitoylation is therefore required for envelope trafficking to classical lipid rafts, but not for viral replication.</text>
</comment>
<evidence type="ECO:0000256" key="11">
    <source>
        <dbReference type="ARBA" id="ARBA00022581"/>
    </source>
</evidence>
<dbReference type="GO" id="GO:1903908">
    <property type="term" value="P:positive regulation of plasma membrane raft polarization"/>
    <property type="evidence" value="ECO:0007669"/>
    <property type="project" value="UniProtKB-UniRule"/>
</dbReference>
<evidence type="ECO:0000256" key="31">
    <source>
        <dbReference type="ARBA" id="ARBA00023296"/>
    </source>
</evidence>
<comment type="domain">
    <text evidence="33">The CD4-binding region is targeted by the antibody b12.</text>
</comment>
<gene>
    <name evidence="33 38" type="primary">env</name>
</gene>
<comment type="domain">
    <text evidence="33">Some of the most genetically diverse regions of the viral genome are present in Env. They are called variable regions 1 through 5 (V1 through V5). Coreceptor usage of gp120 is determined mainly by the primary structure of the third variable region (V3) in the outer domain of gp120. The sequence of V3 determines which coreceptor, CCR5 and/or CXCR4 (corresponding to R5/macrophage, X4/T cell and R5X4/T cell and macrophage tropism), is used to trigger the fusion potential of the Env complex, and hence which cells the virus can infect. Binding to CCR5 involves a region adjacent in addition to V3.</text>
</comment>
<keyword evidence="17 33" id="KW-1161">Viral attachment to host cell</keyword>
<evidence type="ECO:0000256" key="5">
    <source>
        <dbReference type="ARBA" id="ARBA00004578"/>
    </source>
</evidence>
<dbReference type="GO" id="GO:0005198">
    <property type="term" value="F:structural molecule activity"/>
    <property type="evidence" value="ECO:0007669"/>
    <property type="project" value="UniProtKB-UniRule"/>
</dbReference>
<comment type="miscellaneous">
    <text evidence="33">Inhibitors targeting HIV-1 viral envelope proteins are used as antiretroviral drugs. Attachment of virions to the cell surface via non-specific interactions and CD4 binding can be blocked by inhibitors that include cyanovirin-N, cyclotriazadisulfonamide analogs, PRO 2000, TNX 355 and PRO 542. In addition, BMS 806 can block CD4-induced conformational changes. Env interactions with the coreceptor molecules can be targeted by CCR5 antagonists including SCH-D, maraviroc (UK 427857) and aplaviroc (GW 873140), and the CXCR4 antagonist AMD 070. Fusion of viral and cellular membranes can be inhibited by peptides such as enfuvirtide and tifuvirtide (T 1249). Resistance to inhibitors associated with mutations in Env are observed. Most of the time, single mutations confer only a modest reduction in drug susceptibility. Combination of several mutations is usually required to develop a high-level drug resistance.</text>
</comment>
<feature type="domain" description="Human immunodeficiency virus 1 envelope glycoprotein Gp120" evidence="36">
    <location>
        <begin position="33"/>
        <end position="521"/>
    </location>
</feature>
<dbReference type="GO" id="GO:0020002">
    <property type="term" value="C:host cell plasma membrane"/>
    <property type="evidence" value="ECO:0007669"/>
    <property type="project" value="UniProtKB-SubCell"/>
</dbReference>
<dbReference type="Pfam" id="PF00517">
    <property type="entry name" value="GP41"/>
    <property type="match status" value="1"/>
</dbReference>
<dbReference type="GO" id="GO:0055036">
    <property type="term" value="C:virion membrane"/>
    <property type="evidence" value="ECO:0007669"/>
    <property type="project" value="UniProtKB-SubCell"/>
</dbReference>
<comment type="subcellular location">
    <subcellularLocation>
        <location evidence="3">Host cell membrane</location>
        <topology evidence="3">Peripheral membrane protein</topology>
    </subcellularLocation>
    <subcellularLocation>
        <location evidence="1">Host cell membrane</location>
        <topology evidence="1">Single-pass type I membrane protein</topology>
    </subcellularLocation>
    <subcellularLocation>
        <location evidence="2">Host endosome membrane</location>
        <topology evidence="2">Peripheral membrane protein</topology>
    </subcellularLocation>
    <subcellularLocation>
        <location evidence="5">Host endosome membrane</location>
        <topology evidence="5">Single-pass type I membrane protein</topology>
    </subcellularLocation>
    <subcellularLocation>
        <location evidence="6">Virion membrane</location>
        <topology evidence="6">Peripheral membrane protein</topology>
    </subcellularLocation>
    <subcellularLocation>
        <location evidence="4">Virion membrane</location>
        <topology evidence="4">Single-pass type I membrane protein</topology>
    </subcellularLocation>
</comment>
<keyword evidence="15 33" id="KW-0053">Apoptosis</keyword>
<dbReference type="GO" id="GO:0075512">
    <property type="term" value="P:clathrin-dependent endocytosis of virus by host cell"/>
    <property type="evidence" value="ECO:0007669"/>
    <property type="project" value="UniProtKB-UniRule"/>
</dbReference>
<organism evidence="38">
    <name type="scientific">Human immunodeficiency virus type 1</name>
    <name type="common">HIV-1</name>
    <dbReference type="NCBI Taxonomy" id="11676"/>
    <lineage>
        <taxon>Viruses</taxon>
        <taxon>Riboviria</taxon>
        <taxon>Pararnavirae</taxon>
        <taxon>Artverviricota</taxon>
        <taxon>Revtraviricetes</taxon>
        <taxon>Ortervirales</taxon>
        <taxon>Retroviridae</taxon>
        <taxon>Orthoretrovirinae</taxon>
        <taxon>Lentivirus</taxon>
        <taxon>Lentivirus humimdef1</taxon>
    </lineage>
</organism>
<comment type="function">
    <text evidence="33">Surface protein gp120: Attaches the virus to the host lymphoid cell by binding to the primary receptor CD4. This interaction induces a structural rearrangement creating a high affinity binding site for a chemokine coreceptor like CXCR4 and/or CCR5. Acts as a ligand for CD209/DC-SIGN and CLEC4M/DC-SIGNR, which are respectively found on dendritic cells (DCs), and on endothelial cells of liver sinusoids and lymph node sinuses. These interactions allow capture of viral particles at mucosal surfaces by these cells and subsequent transmission to permissive cells. HIV subverts the migration properties of dendritic cells to gain access to CD4+ T-cells in lymph nodes. Virus transmission to permissive T-cells occurs either in trans (without DCs infection, through viral capture and transmission), or in cis (following DCs productive infection, through the usual CD4-gp120 interaction), thereby inducing a robust infection. In trans infection, bound virions remain infectious over days and it is proposed that they are not degraded, but protected in non-lysosomal acidic organelles within the DCs close to the cell membrane thus contributing to the viral infectious potential during DCs' migration from the periphery to the lymphoid tissues. On arrival at lymphoid tissues, intact virions recycle back to DCs' cell surface allowing virus transmission to CD4+ T-cells.</text>
</comment>
<evidence type="ECO:0000256" key="20">
    <source>
        <dbReference type="ARBA" id="ARBA00022879"/>
    </source>
</evidence>
<keyword evidence="7 33" id="KW-1168">Fusion of virus membrane with host membrane</keyword>
<dbReference type="SUPFAM" id="SSF58069">
    <property type="entry name" value="Virus ectodomain"/>
    <property type="match status" value="1"/>
</dbReference>
<keyword evidence="19 33" id="KW-1043">Host membrane</keyword>
<comment type="similarity">
    <text evidence="33">Belongs to the HIV-1 env protein family.</text>
</comment>
<reference evidence="38" key="1">
    <citation type="submission" date="2018-03" db="EMBL/GenBank/DDBJ databases">
        <title>Infant Transmitted/Founder HIV-1 from Peripartum Transmission are Neutralization Resistant to Paired Maternal Plasma.</title>
        <authorList>
            <person name="Kumar A."/>
            <person name="Smith C.E."/>
            <person name="Martinez D.R."/>
            <person name="Douglas A.O."/>
            <person name="Gao F."/>
            <person name="Permar S.R."/>
        </authorList>
    </citation>
    <scope>NUCLEOTIDE SEQUENCE</scope>
    <source>
        <strain evidence="38">101984m.22</strain>
    </source>
</reference>
<comment type="subunit">
    <text evidence="32">The mature envelope protein (Env) consists of a homotrimer of non-covalently associated gp120-gp41 heterodimers. The resulting complex protrudes from the virus surface as a spike. There seems to be as few as 10 spikes on the average virion. Interacts with host CD4, CCR5 and CXCR4. Gp120 also interacts with the C-type lectins CD209/DC-SIGN and CLEC4M/DC-SIGNR (collectively referred to as DC-SIGN(R)). Gp120 and gp41 interact with GalCer. Gp120 interacts with host ITGA4/ITGB7 complex; on CD4+ T-cells, this interaction results in rapid activation of integrin ITGAL/LFA-1, which facilitates efficient cell-to-cell spreading of HIV-1. Gp120 interacts with cell-associated heparan sulfate; this interaction increases virus infectivity on permissive cells and may be involved in infection of CD4- cells.</text>
</comment>
<evidence type="ECO:0000256" key="3">
    <source>
        <dbReference type="ARBA" id="ARBA00004505"/>
    </source>
</evidence>
<dbReference type="GO" id="GO:0052031">
    <property type="term" value="P:symbiont-mediated perturbation of host defense response"/>
    <property type="evidence" value="ECO:0007669"/>
    <property type="project" value="UniProtKB-UniRule"/>
</dbReference>
<feature type="disulfide bond" evidence="33">
    <location>
        <begin position="227"/>
        <end position="256"/>
    </location>
</feature>
<keyword evidence="23 33" id="KW-1039">Host endosome</keyword>
<dbReference type="Gene3D" id="1.10.287.210">
    <property type="match status" value="1"/>
</dbReference>
<dbReference type="EMBL" id="MH013006">
    <property type="protein sequence ID" value="AVN56168.1"/>
    <property type="molecule type" value="Genomic_RNA"/>
</dbReference>
<feature type="chain" id="PRO_5023310557" description="Transmembrane protein gp41" evidence="33">
    <location>
        <begin position="522"/>
        <end position="866"/>
    </location>
</feature>
<evidence type="ECO:0000259" key="37">
    <source>
        <dbReference type="Pfam" id="PF00517"/>
    </source>
</evidence>
<feature type="disulfide bond" evidence="33">
    <location>
        <begin position="608"/>
        <end position="614"/>
    </location>
</feature>
<evidence type="ECO:0000256" key="26">
    <source>
        <dbReference type="ARBA" id="ARBA00023139"/>
    </source>
</evidence>
<keyword evidence="10 33" id="KW-1165">Clathrin-mediated endocytosis of virus by host</keyword>
<comment type="subcellular location">
    <molecule>Surface protein gp120</molecule>
    <subcellularLocation>
        <location evidence="33">Virion membrane</location>
        <topology evidence="33">Peripheral membrane protein</topology>
    </subcellularLocation>
    <subcellularLocation>
        <location evidence="33">Host cell membrane</location>
        <topology evidence="33">Peripheral membrane protein</topology>
    </subcellularLocation>
    <subcellularLocation>
        <location evidence="33">Host endosome membrane</location>
        <topology evidence="33">Single-pass type I membrane protein</topology>
    </subcellularLocation>
    <text evidence="33">The surface protein is not anchored to the viral envelope, but associates with the extravirion surface through its binding to TM. It is probably concentrated at the site of budding and incorporated into the virions possibly by contacts between the cytoplasmic tail of Env and the N-terminus of Gag.</text>
</comment>
<feature type="region of interest" description="MPER; binding to GalCer" evidence="33">
    <location>
        <begin position="672"/>
        <end position="693"/>
    </location>
</feature>
<keyword evidence="12 33" id="KW-1162">Viral penetration into host cytoplasm</keyword>
<evidence type="ECO:0000256" key="15">
    <source>
        <dbReference type="ARBA" id="ARBA00022703"/>
    </source>
</evidence>
<evidence type="ECO:0000256" key="34">
    <source>
        <dbReference type="RuleBase" id="RU363095"/>
    </source>
</evidence>
<evidence type="ECO:0000256" key="7">
    <source>
        <dbReference type="ARBA" id="ARBA00022506"/>
    </source>
</evidence>
<feature type="chain" id="PRO_5023310558" description="Envelope glycoprotein gp160" evidence="33">
    <location>
        <begin position="32"/>
        <end position="866"/>
    </location>
</feature>
<dbReference type="FunFam" id="2.170.40.20:FF:000003">
    <property type="entry name" value="Envelope glycoprotein gp160"/>
    <property type="match status" value="1"/>
</dbReference>
<feature type="disulfide bond" evidence="33">
    <location>
        <begin position="237"/>
        <end position="248"/>
    </location>
</feature>
<proteinExistence type="inferred from homology"/>
<evidence type="ECO:0000256" key="6">
    <source>
        <dbReference type="ARBA" id="ARBA00004650"/>
    </source>
</evidence>
<protein>
    <recommendedName>
        <fullName evidence="33">Envelope glycoprotein gp160</fullName>
    </recommendedName>
    <alternativeName>
        <fullName evidence="33">Env polyprotein</fullName>
    </alternativeName>
    <component>
        <recommendedName>
            <fullName evidence="33">Surface protein gp120</fullName>
            <shortName evidence="33">SU</shortName>
        </recommendedName>
        <alternativeName>
            <fullName evidence="33">Glycoprotein 120</fullName>
            <shortName evidence="33">gp120</shortName>
        </alternativeName>
    </component>
    <component>
        <recommendedName>
            <fullName evidence="33">Transmembrane protein gp41</fullName>
            <shortName evidence="33">TM</shortName>
        </recommendedName>
        <alternativeName>
            <fullName evidence="33">Glycoprotein 41</fullName>
            <shortName evidence="33">gp41</shortName>
        </alternativeName>
    </component>
</protein>
<sequence>MRAKEIRKSYQHLLKWGTMLLGILMICSAAEQLWVTVYYGVPVWKAAATTLFCASDAKSYDTEVHNVWATHACVPTDPNPQEVVLENVTENFNMWKNNMVDQMHEDIISLWDQSLKPCVKLTPLCVTLNCTDWEDTTNTTSVGKNINTTSGSGEVMEKGEIKNCSFNITTNIRDKVQREFAYFYKLDVAPIDNTTSNTKYRLISCNTSVITQACPKVSFEPIPIHYCAPAGFAILKCNDKKFNGTGTCINVSTVQCTHGIRPVVSTQLLLNGSLAEKEVVIRSENFTNNAKIIIVQLNKSVEINCIRPNNNTRKSITIGPGRAFYATGQIIGNIRQAYCNISKAEWNNTLKQVAEKLREQFNTTIVFDQSSGGDPEIVMHSFNCGGEFFYCNSTQLFKSTWYGNETTWNTNNTENITLPCRLKQFINMWQKVGKAMYAPPISGQIRCSSNITGLLLTRDGGNINENRTNESRNNNETFRPGGGDMRDNWRSELYKYKVVRIEPLGVAPTKAKRRVVQREKRAVGIGALFLGFLGAAGSTMGAASLTLTVQARQLLTGIVQQQNNLLRAIEAQQHLLQLTVWGIKQLQARILAVERYLRDQQLLGIWGCSGKLICTTAVPWNASWSNKSLNEIWDNMTWMEWEREIDNYTGIIYTLIEESQIQQEKNEQELLKLDKWASLWNWFDITKWLWYIRIFIMVVGGLIGLRIVFTILSIVNRVRQGYSPLSFQTLLPAQRGPDRPEGIEEEGGERDRDRSGLLVNGFLALFWVDLRSLFLFIYHRLRDLLLIVTRIVELLGRRGWEALKYGWNLLQCWSQELKNSAVSLLNATAIAVAEGTDRIIEILQRIFRAILHIPTRIRQGLERALQ</sequence>
<feature type="region of interest" description="Fusion peptide" evidence="33">
    <location>
        <begin position="522"/>
        <end position="542"/>
    </location>
</feature>
<feature type="region of interest" description="Immunosuppression" evidence="33">
    <location>
        <begin position="584"/>
        <end position="602"/>
    </location>
</feature>
<feature type="coiled-coil region" evidence="33">
    <location>
        <begin position="643"/>
        <end position="677"/>
    </location>
</feature>
<dbReference type="GO" id="GO:0019062">
    <property type="term" value="P:virion attachment to host cell"/>
    <property type="evidence" value="ECO:0007669"/>
    <property type="project" value="UniProtKB-UniRule"/>
</dbReference>
<dbReference type="InterPro" id="IPR000777">
    <property type="entry name" value="HIV1_Gp120"/>
</dbReference>
<dbReference type="GO" id="GO:0019031">
    <property type="term" value="C:viral envelope"/>
    <property type="evidence" value="ECO:0007669"/>
    <property type="project" value="UniProtKB-KW"/>
</dbReference>
<keyword evidence="27 33" id="KW-1015">Disulfide bond</keyword>
<evidence type="ECO:0000256" key="33">
    <source>
        <dbReference type="HAMAP-Rule" id="MF_04083"/>
    </source>
</evidence>
<dbReference type="HAMAP" id="MF_04083">
    <property type="entry name" value="HIV_ENV"/>
    <property type="match status" value="1"/>
</dbReference>
<evidence type="ECO:0000256" key="25">
    <source>
        <dbReference type="ARBA" id="ARBA00023136"/>
    </source>
</evidence>
<dbReference type="GO" id="GO:0019064">
    <property type="term" value="P:fusion of virus membrane with host plasma membrane"/>
    <property type="evidence" value="ECO:0007669"/>
    <property type="project" value="UniProtKB-UniRule"/>
</dbReference>
<keyword evidence="16 33" id="KW-0732">Signal</keyword>
<dbReference type="FunFam" id="2.170.40.20:FF:000001">
    <property type="entry name" value="Envelope glycoprotein gp160"/>
    <property type="match status" value="1"/>
</dbReference>
<keyword evidence="14 33" id="KW-0812">Transmembrane</keyword>
<evidence type="ECO:0000256" key="30">
    <source>
        <dbReference type="ARBA" id="ARBA00023288"/>
    </source>
</evidence>
<comment type="domain">
    <text evidence="33 34">The 17 amino acids long immunosuppressive region is present in many retroviral envelope proteins. Synthetic peptides derived from this relatively conserved sequence inhibit immune function in vitro and in vivo.</text>
</comment>
<evidence type="ECO:0000256" key="28">
    <source>
        <dbReference type="ARBA" id="ARBA00023180"/>
    </source>
</evidence>
<dbReference type="FunFam" id="1.20.5.490:FF:000001">
    <property type="entry name" value="Envelope glycoprotein gp160"/>
    <property type="match status" value="1"/>
</dbReference>
<evidence type="ECO:0000256" key="10">
    <source>
        <dbReference type="ARBA" id="ARBA00022570"/>
    </source>
</evidence>
<evidence type="ECO:0000256" key="4">
    <source>
        <dbReference type="ARBA" id="ARBA00004563"/>
    </source>
</evidence>
<dbReference type="SUPFAM" id="SSF56502">
    <property type="entry name" value="gp120 core"/>
    <property type="match status" value="2"/>
</dbReference>
<dbReference type="Pfam" id="PF00516">
    <property type="entry name" value="GP120"/>
    <property type="match status" value="1"/>
</dbReference>
<evidence type="ECO:0000256" key="23">
    <source>
        <dbReference type="ARBA" id="ARBA00023046"/>
    </source>
</evidence>
<keyword evidence="11 33" id="KW-0945">Host-virus interaction</keyword>
<keyword evidence="26 33" id="KW-0564">Palmitate</keyword>
<keyword evidence="8 33" id="KW-1170">Fusion of virus membrane with host endosomal membrane</keyword>
<evidence type="ECO:0000256" key="32">
    <source>
        <dbReference type="ARBA" id="ARBA00062028"/>
    </source>
</evidence>
<evidence type="ECO:0000256" key="27">
    <source>
        <dbReference type="ARBA" id="ARBA00023157"/>
    </source>
</evidence>
<keyword evidence="20 33" id="KW-0261">Viral envelope protein</keyword>
<evidence type="ECO:0000256" key="1">
    <source>
        <dbReference type="ARBA" id="ARBA00004402"/>
    </source>
</evidence>
<evidence type="ECO:0000256" key="19">
    <source>
        <dbReference type="ARBA" id="ARBA00022870"/>
    </source>
</evidence>
<feature type="transmembrane region" description="Helical" evidence="34">
    <location>
        <begin position="20"/>
        <end position="41"/>
    </location>
</feature>
<feature type="short sequence motif" description="YXXL motif; contains endocytosis signal" evidence="33">
    <location>
        <begin position="722"/>
        <end position="725"/>
    </location>
</feature>
<feature type="domain" description="Retroviral envelope protein GP41-like" evidence="37">
    <location>
        <begin position="540"/>
        <end position="730"/>
    </location>
</feature>
<name>A0A2P1GYG3_HV1</name>
<dbReference type="CDD" id="cd09909">
    <property type="entry name" value="HIV-1-like_HR1-HR2"/>
    <property type="match status" value="1"/>
</dbReference>
<comment type="PTM">
    <text evidence="33">Specific enzymatic cleavages in vivo yield mature proteins. Envelope glycoproteins are synthesized as a inactive precursor that is heavily N-glycosylated and processed likely by host cell furin in the Golgi to yield the mature SU and TM proteins. The cleavage site between SU and TM requires the minimal sequence [KR]-X-[KR]-R. About 2 of the 9 disulfide bonds of gp41 are reduced by P4HB/PDI, following binding to CD4 receptor.</text>
</comment>
<evidence type="ECO:0000256" key="8">
    <source>
        <dbReference type="ARBA" id="ARBA00022510"/>
    </source>
</evidence>
<feature type="disulfide bond" evidence="33">
    <location>
        <begin position="53"/>
        <end position="73"/>
    </location>
</feature>
<dbReference type="InterPro" id="IPR036377">
    <property type="entry name" value="Gp120_core_sf"/>
</dbReference>
<keyword evidence="30 33" id="KW-0449">Lipoprotein</keyword>
<dbReference type="InterPro" id="IPR000328">
    <property type="entry name" value="GP41-like"/>
</dbReference>
<comment type="domain">
    <text evidence="33">The YXXL motif is involved in determining the exact site of viral release at the surface of infected mononuclear cells and promotes endocytosis. YXXL and di-leucine endocytosis motifs interact directly or indirectly with the clathrin adapter complexes, opperate independently, and their activities are not additive.</text>
</comment>
<evidence type="ECO:0000256" key="35">
    <source>
        <dbReference type="SAM" id="MobiDB-lite"/>
    </source>
</evidence>
<dbReference type="GO" id="GO:0019082">
    <property type="term" value="P:viral protein processing"/>
    <property type="evidence" value="ECO:0007669"/>
    <property type="project" value="UniProtKB-UniRule"/>
</dbReference>
<comment type="miscellaneous">
    <text evidence="33">HIV-1 lineages are divided in three main groups, M (for Major), O (for Outlier), and N (for New, or Non-M, Non-O). The vast majority of strains found worldwide belong to the group M. Group O seems to be endemic to and largely confined to Cameroon and neighboring countries in West Central Africa, where these viruses represent a small minority of HIV-1 strains. The group N is represented by a limited number of isolates from Cameroonian persons. The group M is further subdivided in 9 clades or subtypes (A to D, F to H, J and K).</text>
</comment>
<keyword evidence="9 33" id="KW-1032">Host cell membrane</keyword>
<evidence type="ECO:0000256" key="16">
    <source>
        <dbReference type="ARBA" id="ARBA00022729"/>
    </source>
</evidence>
<accession>A0A2P1GYG3</accession>
<feature type="transmembrane region" description="Helical" evidence="34">
    <location>
        <begin position="522"/>
        <end position="545"/>
    </location>
</feature>
<feature type="transmembrane region" description="Helical" evidence="34">
    <location>
        <begin position="690"/>
        <end position="715"/>
    </location>
</feature>
<evidence type="ECO:0000313" key="38">
    <source>
        <dbReference type="EMBL" id="AVN56168.1"/>
    </source>
</evidence>
<dbReference type="InterPro" id="IPR037527">
    <property type="entry name" value="Gp160"/>
</dbReference>
<dbReference type="GO" id="GO:0044175">
    <property type="term" value="C:host cell endosome membrane"/>
    <property type="evidence" value="ECO:0007669"/>
    <property type="project" value="UniProtKB-SubCell"/>
</dbReference>
<evidence type="ECO:0000256" key="18">
    <source>
        <dbReference type="ARBA" id="ARBA00022844"/>
    </source>
</evidence>
<keyword evidence="29 33" id="KW-0899">Viral immunoevasion</keyword>
<keyword evidence="18 33" id="KW-0946">Virion</keyword>
<feature type="site" description="Cleavage; by host furin" evidence="33">
    <location>
        <begin position="521"/>
        <end position="522"/>
    </location>
</feature>
<evidence type="ECO:0000256" key="12">
    <source>
        <dbReference type="ARBA" id="ARBA00022595"/>
    </source>
</evidence>
<evidence type="ECO:0000256" key="17">
    <source>
        <dbReference type="ARBA" id="ARBA00022804"/>
    </source>
</evidence>
<keyword evidence="28 33" id="KW-0325">Glycoprotein</keyword>
<evidence type="ECO:0000256" key="2">
    <source>
        <dbReference type="ARBA" id="ARBA00004433"/>
    </source>
</evidence>
<dbReference type="GO" id="GO:1903911">
    <property type="term" value="P:positive regulation of receptor clustering"/>
    <property type="evidence" value="ECO:0007669"/>
    <property type="project" value="UniProtKB-UniRule"/>
</dbReference>
<evidence type="ECO:0000256" key="29">
    <source>
        <dbReference type="ARBA" id="ARBA00023280"/>
    </source>
</evidence>
<dbReference type="GO" id="GO:0016020">
    <property type="term" value="C:membrane"/>
    <property type="evidence" value="ECO:0007669"/>
    <property type="project" value="UniProtKB-UniRule"/>
</dbReference>
<feature type="transmembrane region" description="Helical" evidence="34">
    <location>
        <begin position="757"/>
        <end position="778"/>
    </location>
</feature>
<comment type="function">
    <text evidence="33">Envelope glycoprotein gp160: Oligomerizes in the host endoplasmic reticulum into predominantly trimers. In a second time, gp160 transits in the host Golgi, where glycosylation is completed. The precursor is then proteolytically cleaved in the trans-Golgi and thereby activated by cellular furin or furin-like proteases to produce gp120 and gp41.</text>
</comment>
<evidence type="ECO:0000256" key="22">
    <source>
        <dbReference type="ARBA" id="ARBA00022989"/>
    </source>
</evidence>
<keyword evidence="31 33" id="KW-1160">Virus entry into host cell</keyword>
<keyword evidence="22 33" id="KW-1133">Transmembrane helix</keyword>
<evidence type="ECO:0000256" key="24">
    <source>
        <dbReference type="ARBA" id="ARBA00023054"/>
    </source>
</evidence>
<dbReference type="Gene3D" id="2.170.40.20">
    <property type="entry name" value="Human immunodeficiency virus 1, Gp160, envelope glycoprotein"/>
    <property type="match status" value="2"/>
</dbReference>
<comment type="PTM">
    <text evidence="33">Highly glycosylated by host. The high number of glycan on the protein is reffered to as 'glycan shield' because it contributes to hide protein sequence from adaptive immune system.</text>
</comment>
<comment type="caution">
    <text evidence="33 34">Lacks conserved residue(s) required for the propagation of feature annotation.</text>
</comment>
<organismHost>
    <name type="scientific">Homo sapiens</name>
    <name type="common">Human</name>
    <dbReference type="NCBI Taxonomy" id="9606"/>
</organismHost>
<evidence type="ECO:0000259" key="36">
    <source>
        <dbReference type="Pfam" id="PF00516"/>
    </source>
</evidence>
<dbReference type="GO" id="GO:0039654">
    <property type="term" value="P:fusion of virus membrane with host endosome membrane"/>
    <property type="evidence" value="ECO:0007669"/>
    <property type="project" value="UniProtKB-UniRule"/>
</dbReference>
<comment type="domain">
    <text evidence="33">The membrane proximal external region (MPER) present in gp41 is a tryptophan-rich region recognized by the antibodies 2F5, Z13, and 4E10. MPER seems to play a role in fusion.</text>
</comment>
<keyword evidence="25 33" id="KW-0472">Membrane</keyword>
<feature type="topological domain" description="Cytoplasmic" evidence="33">
    <location>
        <begin position="716"/>
        <end position="866"/>
    </location>
</feature>
<keyword evidence="13 33" id="KW-0165">Cleavage on pair of basic residues</keyword>
<keyword evidence="21 33" id="KW-1164">Virus endocytosis by host</keyword>
<comment type="subunit">
    <text evidence="33">The mature envelope protein (Env) consists of a homotrimer of non-covalently associated gp120-gp41 heterodimers. The resulting complex protrudes from the virus surface as a spike. There seems to be as few as 10 spikes on the average virion. Surface protein gp120 interacts with host CD4, CCR5 and CXCR4. Gp120 also interacts with the C-type lectins CD209/DC-SIGN and CLEC4M/DC-SIGNR (collectively referred to as DC-SIGN(R)). Gp120 and gp41 interact with GalCer. Gp120 interacts with host ITGA4/ITGB7 complex; on CD4+ T-cells, this interaction results in rapid activation of integrin ITGAL/LFA-1, which facilitates efficient cell-to-cell spreading of HIV-1. Gp120 interacts with cell-associated heparan sulfate; this interaction increases virus infectivity on permissive cells and may be involved in infection of CD4- cells.</text>
</comment>
<dbReference type="FunFam" id="1.10.287.210:FF:000001">
    <property type="entry name" value="Envelope glycoprotein gp160"/>
    <property type="match status" value="1"/>
</dbReference>